<dbReference type="GO" id="GO:0006364">
    <property type="term" value="P:rRNA processing"/>
    <property type="evidence" value="ECO:0007669"/>
    <property type="project" value="InterPro"/>
</dbReference>
<comment type="similarity">
    <text evidence="2">Belongs to the UTP14 family.</text>
</comment>
<dbReference type="GO" id="GO:0032040">
    <property type="term" value="C:small-subunit processome"/>
    <property type="evidence" value="ECO:0007669"/>
    <property type="project" value="InterPro"/>
</dbReference>
<evidence type="ECO:0000256" key="4">
    <source>
        <dbReference type="ARBA" id="ARBA00023242"/>
    </source>
</evidence>
<dbReference type="InterPro" id="IPR006709">
    <property type="entry name" value="SSU_processome_Utp14"/>
</dbReference>
<keyword evidence="3" id="KW-0597">Phosphoprotein</keyword>
<feature type="region of interest" description="Disordered" evidence="5">
    <location>
        <begin position="440"/>
        <end position="476"/>
    </location>
</feature>
<dbReference type="PANTHER" id="PTHR14150:SF12">
    <property type="entry name" value="U3 SMALL NUCLEOLAR RNA-ASSOCIATED PROTEIN 14 HOMOLOG A"/>
    <property type="match status" value="1"/>
</dbReference>
<feature type="compositionally biased region" description="Basic and acidic residues" evidence="5">
    <location>
        <begin position="451"/>
        <end position="465"/>
    </location>
</feature>
<accession>A0A9N9SWY4</accession>
<evidence type="ECO:0000313" key="6">
    <source>
        <dbReference type="EMBL" id="CAG9833913.1"/>
    </source>
</evidence>
<evidence type="ECO:0000256" key="2">
    <source>
        <dbReference type="ARBA" id="ARBA00007774"/>
    </source>
</evidence>
<evidence type="ECO:0000256" key="5">
    <source>
        <dbReference type="SAM" id="MobiDB-lite"/>
    </source>
</evidence>
<feature type="region of interest" description="Disordered" evidence="5">
    <location>
        <begin position="511"/>
        <end position="561"/>
    </location>
</feature>
<evidence type="ECO:0000256" key="1">
    <source>
        <dbReference type="ARBA" id="ARBA00004604"/>
    </source>
</evidence>
<comment type="subcellular location">
    <subcellularLocation>
        <location evidence="1">Nucleus</location>
        <location evidence="1">Nucleolus</location>
    </subcellularLocation>
</comment>
<dbReference type="OrthoDB" id="277439at2759"/>
<evidence type="ECO:0008006" key="8">
    <source>
        <dbReference type="Google" id="ProtNLM"/>
    </source>
</evidence>
<organism evidence="6 7">
    <name type="scientific">Diabrotica balteata</name>
    <name type="common">Banded cucumber beetle</name>
    <dbReference type="NCBI Taxonomy" id="107213"/>
    <lineage>
        <taxon>Eukaryota</taxon>
        <taxon>Metazoa</taxon>
        <taxon>Ecdysozoa</taxon>
        <taxon>Arthropoda</taxon>
        <taxon>Hexapoda</taxon>
        <taxon>Insecta</taxon>
        <taxon>Pterygota</taxon>
        <taxon>Neoptera</taxon>
        <taxon>Endopterygota</taxon>
        <taxon>Coleoptera</taxon>
        <taxon>Polyphaga</taxon>
        <taxon>Cucujiformia</taxon>
        <taxon>Chrysomeloidea</taxon>
        <taxon>Chrysomelidae</taxon>
        <taxon>Galerucinae</taxon>
        <taxon>Diabroticina</taxon>
        <taxon>Diabroticites</taxon>
        <taxon>Diabrotica</taxon>
    </lineage>
</organism>
<dbReference type="PANTHER" id="PTHR14150">
    <property type="entry name" value="U3 SMALL NUCLEOLAR RNA-ASSOCIATED PROTEIN 14"/>
    <property type="match status" value="1"/>
</dbReference>
<evidence type="ECO:0000256" key="3">
    <source>
        <dbReference type="ARBA" id="ARBA00022553"/>
    </source>
</evidence>
<gene>
    <name evidence="6" type="ORF">DIABBA_LOCUS7274</name>
</gene>
<proteinExistence type="inferred from homology"/>
<feature type="compositionally biased region" description="Basic residues" evidence="5">
    <location>
        <begin position="520"/>
        <end position="533"/>
    </location>
</feature>
<dbReference type="Pfam" id="PF04615">
    <property type="entry name" value="Utp14"/>
    <property type="match status" value="1"/>
</dbReference>
<protein>
    <recommendedName>
        <fullName evidence="8">U3 small nucleolar RNA-associated protein 14 homolog A</fullName>
    </recommendedName>
</protein>
<keyword evidence="7" id="KW-1185">Reference proteome</keyword>
<sequence length="774" mass="89371">MSDDSDNFEYVEDEIDDKTHDKLVDNVLKLNKIQHVKSAHRTEPATQVSEFNLVKSLSSNKNLVHVNELTSVLKGRKSLQLSNKVKSTSNISKTLPKPLEKPQAERIKRGLNYEKVKLKLDRWEALVQANRSAAQLSFPLDSNEKVKIIEKKAKSYPLSFRVKSELQKNLENIDSQIEEYHIDTGENKEDEDYPLTLEELKEKRKELAKLRAHQSFKEAKARRQNKIKSKKYHRILRKERIKQQLKEFEQLQKVNPEEALKKLEDIEKARAEERFSLRHKGTGQWARNKQVRAKYDKESRQELATQLALSRELTQKLKSVNSDSEDEGAVEDEISQTNQKVDETNPWVNGIKPTKEVADFVSGYRKYWNEVNKISNKNEEEEGNKPEQTLINPDTNESDIIKNNNKIVQEKNERIKKVKNKEKKKIKTNEVISSISLLKNEKGKSKKKEKITKENKTKEKTNMKENKKKKSLDMSEWEVSFNKSGNDDIEDMFDSLEGKINKNISQKITKIKKQTDTKSPKQKKTKLSTKKKKFDLSLPAQKKKQSLDERMMEETADLDENDTRTENTNINALKKIIDSIPSAEEEPVNINPDKFIKVKTTHLNTAIPDIATTDENEEPVNQRDLVIEAFEDDDIVADFEKEKAAEIEKDTPKDIDLNLPGWGSWAGVNIDSSKRKRKRFIIKMPKKFPRRDDNKGSLIINEDAQSKITPLLVSEVPFPFKSVKEYEASIRAPIGNTFVPERAFRKFIEPSVVTKMGSIIKPIDNGILMGVKKI</sequence>
<dbReference type="Proteomes" id="UP001153709">
    <property type="component" value="Chromosome 4"/>
</dbReference>
<feature type="region of interest" description="Disordered" evidence="5">
    <location>
        <begin position="377"/>
        <end position="405"/>
    </location>
</feature>
<keyword evidence="4" id="KW-0539">Nucleus</keyword>
<reference evidence="6" key="1">
    <citation type="submission" date="2022-01" db="EMBL/GenBank/DDBJ databases">
        <authorList>
            <person name="King R."/>
        </authorList>
    </citation>
    <scope>NUCLEOTIDE SEQUENCE</scope>
</reference>
<dbReference type="EMBL" id="OU898279">
    <property type="protein sequence ID" value="CAG9833913.1"/>
    <property type="molecule type" value="Genomic_DNA"/>
</dbReference>
<evidence type="ECO:0000313" key="7">
    <source>
        <dbReference type="Proteomes" id="UP001153709"/>
    </source>
</evidence>
<dbReference type="AlphaFoldDB" id="A0A9N9SWY4"/>
<name>A0A9N9SWY4_DIABA</name>